<reference evidence="2" key="1">
    <citation type="submission" date="2020-08" db="EMBL/GenBank/DDBJ databases">
        <title>Winogradskyella ouciana sp. nov., isolated from the hadal seawater of the Mariana Trench.</title>
        <authorList>
            <person name="He X."/>
        </authorList>
    </citation>
    <scope>NUCLEOTIDE SEQUENCE [LARGE SCALE GENOMIC DNA]</scope>
    <source>
        <strain evidence="2">KCTC 52348</strain>
    </source>
</reference>
<sequence length="241" mass="27909">MPILLDKKKLFRTSNFIILLSILICANLIVSSYVNMEQLRIPRIMTTVILFLWFLNLELERRTLSIMAFSLVLIADIALVGYENKWFCFLRFITFIVINSLLIAHIFKPKFLKNVKAIPLTMILVLFVSCLLMIKYLSEFIDFSVFGMAHEVLYYIYAVTTLLLVLSTVLHSLNDYSKKIDIFLSAVVSFLISDLLLIIGYYSDSYLAIQVERVFHIAAIGLIIYYVILFNRDIKGSKEFI</sequence>
<keyword evidence="1" id="KW-0472">Membrane</keyword>
<evidence type="ECO:0008006" key="4">
    <source>
        <dbReference type="Google" id="ProtNLM"/>
    </source>
</evidence>
<comment type="caution">
    <text evidence="2">The sequence shown here is derived from an EMBL/GenBank/DDBJ whole genome shotgun (WGS) entry which is preliminary data.</text>
</comment>
<name>A0A842ITT5_9FLAO</name>
<evidence type="ECO:0000313" key="2">
    <source>
        <dbReference type="EMBL" id="MBC2845569.1"/>
    </source>
</evidence>
<feature type="transmembrane region" description="Helical" evidence="1">
    <location>
        <begin position="182"/>
        <end position="202"/>
    </location>
</feature>
<feature type="transmembrane region" description="Helical" evidence="1">
    <location>
        <begin position="214"/>
        <end position="231"/>
    </location>
</feature>
<feature type="transmembrane region" description="Helical" evidence="1">
    <location>
        <begin position="64"/>
        <end position="82"/>
    </location>
</feature>
<keyword evidence="1" id="KW-0812">Transmembrane</keyword>
<dbReference type="AlphaFoldDB" id="A0A842ITT5"/>
<keyword evidence="1" id="KW-1133">Transmembrane helix</keyword>
<feature type="transmembrane region" description="Helical" evidence="1">
    <location>
        <begin position="119"/>
        <end position="137"/>
    </location>
</feature>
<protein>
    <recommendedName>
        <fullName evidence="4">YhhN-like protein</fullName>
    </recommendedName>
</protein>
<evidence type="ECO:0000256" key="1">
    <source>
        <dbReference type="SAM" id="Phobius"/>
    </source>
</evidence>
<dbReference type="Proteomes" id="UP000533900">
    <property type="component" value="Unassembled WGS sequence"/>
</dbReference>
<dbReference type="RefSeq" id="WP_185789292.1">
    <property type="nucleotide sequence ID" value="NZ_JACLCP010000003.1"/>
</dbReference>
<feature type="transmembrane region" description="Helical" evidence="1">
    <location>
        <begin position="40"/>
        <end position="57"/>
    </location>
</feature>
<proteinExistence type="predicted"/>
<accession>A0A842ITT5</accession>
<feature type="transmembrane region" description="Helical" evidence="1">
    <location>
        <begin position="16"/>
        <end position="34"/>
    </location>
</feature>
<gene>
    <name evidence="2" type="ORF">H7F21_10745</name>
</gene>
<organism evidence="2 3">
    <name type="scientific">Winogradskyella flava</name>
    <dbReference type="NCBI Taxonomy" id="1884876"/>
    <lineage>
        <taxon>Bacteria</taxon>
        <taxon>Pseudomonadati</taxon>
        <taxon>Bacteroidota</taxon>
        <taxon>Flavobacteriia</taxon>
        <taxon>Flavobacteriales</taxon>
        <taxon>Flavobacteriaceae</taxon>
        <taxon>Winogradskyella</taxon>
    </lineage>
</organism>
<keyword evidence="3" id="KW-1185">Reference proteome</keyword>
<dbReference type="EMBL" id="JACLCP010000003">
    <property type="protein sequence ID" value="MBC2845569.1"/>
    <property type="molecule type" value="Genomic_DNA"/>
</dbReference>
<feature type="transmembrane region" description="Helical" evidence="1">
    <location>
        <begin position="88"/>
        <end position="107"/>
    </location>
</feature>
<feature type="transmembrane region" description="Helical" evidence="1">
    <location>
        <begin position="152"/>
        <end position="170"/>
    </location>
</feature>
<evidence type="ECO:0000313" key="3">
    <source>
        <dbReference type="Proteomes" id="UP000533900"/>
    </source>
</evidence>